<evidence type="ECO:0000313" key="1">
    <source>
        <dbReference type="EMBL" id="MBW82073.1"/>
    </source>
</evidence>
<protein>
    <submittedName>
        <fullName evidence="1">Uncharacterized protein</fullName>
    </submittedName>
</protein>
<accession>A0A2P2ILK8</accession>
<organism evidence="1">
    <name type="scientific">Rhizophora mucronata</name>
    <name type="common">Asiatic mangrove</name>
    <dbReference type="NCBI Taxonomy" id="61149"/>
    <lineage>
        <taxon>Eukaryota</taxon>
        <taxon>Viridiplantae</taxon>
        <taxon>Streptophyta</taxon>
        <taxon>Embryophyta</taxon>
        <taxon>Tracheophyta</taxon>
        <taxon>Spermatophyta</taxon>
        <taxon>Magnoliopsida</taxon>
        <taxon>eudicotyledons</taxon>
        <taxon>Gunneridae</taxon>
        <taxon>Pentapetalae</taxon>
        <taxon>rosids</taxon>
        <taxon>fabids</taxon>
        <taxon>Malpighiales</taxon>
        <taxon>Rhizophoraceae</taxon>
        <taxon>Rhizophora</taxon>
    </lineage>
</organism>
<reference evidence="1" key="1">
    <citation type="submission" date="2018-02" db="EMBL/GenBank/DDBJ databases">
        <title>Rhizophora mucronata_Transcriptome.</title>
        <authorList>
            <person name="Meera S.P."/>
            <person name="Sreeshan A."/>
            <person name="Augustine A."/>
        </authorList>
    </citation>
    <scope>NUCLEOTIDE SEQUENCE</scope>
    <source>
        <tissue evidence="1">Leaf</tissue>
    </source>
</reference>
<dbReference type="AlphaFoldDB" id="A0A2P2ILK8"/>
<proteinExistence type="predicted"/>
<dbReference type="EMBL" id="GGEC01001590">
    <property type="protein sequence ID" value="MBW82073.1"/>
    <property type="molecule type" value="Transcribed_RNA"/>
</dbReference>
<sequence>MLPNTTVSASATFTSKISLVNRD</sequence>
<name>A0A2P2ILK8_RHIMU</name>